<accession>A0A4R6W1K3</accession>
<name>A0A4R6W1K3_9SPHI</name>
<dbReference type="InterPro" id="IPR032299">
    <property type="entry name" value="DUF4843"/>
</dbReference>
<dbReference type="Proteomes" id="UP000295292">
    <property type="component" value="Unassembled WGS sequence"/>
</dbReference>
<evidence type="ECO:0000313" key="2">
    <source>
        <dbReference type="Proteomes" id="UP000295292"/>
    </source>
</evidence>
<dbReference type="RefSeq" id="WP_162850197.1">
    <property type="nucleotide sequence ID" value="NZ_SNYV01000020.1"/>
</dbReference>
<sequence>MKNIFIIGLLFLSLASCRKDPQSVFSGQDGVTFYYKSGPEQDSVSYSFKANVVPKTKDTVYIKMRLVGKLANYDREISVVADKGSTAVEGTHFILPKTFMQADSFEVRYPVVLLNSPDLVSKTVRLVLRVADSKDLIVGTVGQADYSTRNTAVFKINFSNNLIKPDYWDYIGGYVGPYSNVRYQFMIDALGTSNFRPNTKGGLLTYPDFLNFKAVLGTALNEYEKKNGPLMDENNLRITFN</sequence>
<dbReference type="AlphaFoldDB" id="A0A4R6W1K3"/>
<reference evidence="1 2" key="1">
    <citation type="submission" date="2019-03" db="EMBL/GenBank/DDBJ databases">
        <title>Genomic Encyclopedia of Archaeal and Bacterial Type Strains, Phase II (KMG-II): from individual species to whole genera.</title>
        <authorList>
            <person name="Goeker M."/>
        </authorList>
    </citation>
    <scope>NUCLEOTIDE SEQUENCE [LARGE SCALE GENOMIC DNA]</scope>
    <source>
        <strain evidence="1 2">DSM 28353</strain>
    </source>
</reference>
<keyword evidence="2" id="KW-1185">Reference proteome</keyword>
<proteinExistence type="predicted"/>
<dbReference type="EMBL" id="SNYV01000020">
    <property type="protein sequence ID" value="TDQ72240.1"/>
    <property type="molecule type" value="Genomic_DNA"/>
</dbReference>
<dbReference type="PROSITE" id="PS51257">
    <property type="entry name" value="PROKAR_LIPOPROTEIN"/>
    <property type="match status" value="1"/>
</dbReference>
<dbReference type="Pfam" id="PF16132">
    <property type="entry name" value="DUF4843"/>
    <property type="match status" value="1"/>
</dbReference>
<evidence type="ECO:0000313" key="1">
    <source>
        <dbReference type="EMBL" id="TDQ72240.1"/>
    </source>
</evidence>
<comment type="caution">
    <text evidence="1">The sequence shown here is derived from an EMBL/GenBank/DDBJ whole genome shotgun (WGS) entry which is preliminary data.</text>
</comment>
<gene>
    <name evidence="1" type="ORF">CLV99_4703</name>
</gene>
<protein>
    <submittedName>
        <fullName evidence="1">Uncharacterized protein DUF4843</fullName>
    </submittedName>
</protein>
<organism evidence="1 2">
    <name type="scientific">Sphingobacterium yanglingense</name>
    <dbReference type="NCBI Taxonomy" id="1437280"/>
    <lineage>
        <taxon>Bacteria</taxon>
        <taxon>Pseudomonadati</taxon>
        <taxon>Bacteroidota</taxon>
        <taxon>Sphingobacteriia</taxon>
        <taxon>Sphingobacteriales</taxon>
        <taxon>Sphingobacteriaceae</taxon>
        <taxon>Sphingobacterium</taxon>
    </lineage>
</organism>